<organism evidence="2 3">
    <name type="scientific">Gordonia phage Maridalia</name>
    <dbReference type="NCBI Taxonomy" id="2488957"/>
    <lineage>
        <taxon>Viruses</taxon>
        <taxon>Duplodnaviria</taxon>
        <taxon>Heunggongvirae</taxon>
        <taxon>Uroviricota</taxon>
        <taxon>Caudoviricetes</taxon>
        <taxon>Nymbaxtervirinae</taxon>
        <taxon>Nymphadoravirus</taxon>
        <taxon>Nymphadoravirus maridalia</taxon>
    </lineage>
</organism>
<dbReference type="RefSeq" id="YP_010653171.1">
    <property type="nucleotide sequence ID" value="NC_070794.1"/>
</dbReference>
<sequence length="376" mass="39953">MTTTQNSAVALPADDGLTLLPPAQPMQPGSIGQLMQHAQAMDTAHRLADQMCRTPLVPEIYQVGSYPNRDKDDDAVIGAGTAAILYGMELGLNPIQSLQQIFPVHGQPGIYARTAVALLKSRGYKIWTEATSDEAVTVMGQAPDGTAEGSTWSIERAEKAGYVPTIDEKTGDYRKNQRGRLIGNEKYLTDPQAMLYAKAAMEVCRKLAPEVLMGIGDRDDAAVADEQDAPRRVRNEAAAPGVDDLRTRMGLAAPPKPATAVEGPAAEAAEAVGESTESDTAAPSKDDMRRLNHLFDRAGIGWKSAADKAKKKTVIQKLIERTVEDDTPLTADECAKVIDQLEGLIASGEADGRGDGALVETVTGLATEDDAQSDGA</sequence>
<dbReference type="GeneID" id="77929002"/>
<evidence type="ECO:0000313" key="3">
    <source>
        <dbReference type="Proteomes" id="UP000268552"/>
    </source>
</evidence>
<accession>A0A3G8FVM8</accession>
<evidence type="ECO:0000256" key="1">
    <source>
        <dbReference type="SAM" id="MobiDB-lite"/>
    </source>
</evidence>
<gene>
    <name evidence="2" type="primary">61</name>
    <name evidence="2" type="ORF">SEA_MARIDALIA_61</name>
</gene>
<reference evidence="2 3" key="1">
    <citation type="submission" date="2018-10" db="EMBL/GenBank/DDBJ databases">
        <authorList>
            <person name="Washington J.M."/>
            <person name="Garlena R.A."/>
            <person name="Russell D.A."/>
            <person name="Pope W.H."/>
            <person name="Jacobs-Sera D."/>
            <person name="Hatfull G.F."/>
        </authorList>
    </citation>
    <scope>NUCLEOTIDE SEQUENCE [LARGE SCALE GENOMIC DNA]</scope>
</reference>
<evidence type="ECO:0000313" key="2">
    <source>
        <dbReference type="EMBL" id="AZF98800.1"/>
    </source>
</evidence>
<protein>
    <submittedName>
        <fullName evidence="2">RecT-like ssDNA binding protein</fullName>
    </submittedName>
</protein>
<dbReference type="EMBL" id="MK112547">
    <property type="protein sequence ID" value="AZF98800.1"/>
    <property type="molecule type" value="Genomic_DNA"/>
</dbReference>
<feature type="region of interest" description="Disordered" evidence="1">
    <location>
        <begin position="254"/>
        <end position="286"/>
    </location>
</feature>
<keyword evidence="3" id="KW-1185">Reference proteome</keyword>
<feature type="compositionally biased region" description="Low complexity" evidence="1">
    <location>
        <begin position="258"/>
        <end position="275"/>
    </location>
</feature>
<dbReference type="KEGG" id="vg:77929002"/>
<dbReference type="Proteomes" id="UP000268552">
    <property type="component" value="Genome"/>
</dbReference>
<proteinExistence type="predicted"/>
<name>A0A3G8FVM8_9CAUD</name>